<protein>
    <submittedName>
        <fullName evidence="2">SnoaL-like protein</fullName>
    </submittedName>
</protein>
<dbReference type="InterPro" id="IPR032710">
    <property type="entry name" value="NTF2-like_dom_sf"/>
</dbReference>
<reference evidence="2 3" key="1">
    <citation type="submission" date="2018-05" db="EMBL/GenBank/DDBJ databases">
        <title>Genomic Encyclopedia of Type Strains, Phase IV (KMG-IV): sequencing the most valuable type-strain genomes for metagenomic binning, comparative biology and taxonomic classification.</title>
        <authorList>
            <person name="Goeker M."/>
        </authorList>
    </citation>
    <scope>NUCLEOTIDE SEQUENCE [LARGE SCALE GENOMIC DNA]</scope>
    <source>
        <strain evidence="2 3">DSM 6462</strain>
    </source>
</reference>
<feature type="domain" description="SnoaL-like" evidence="1">
    <location>
        <begin position="11"/>
        <end position="131"/>
    </location>
</feature>
<proteinExistence type="predicted"/>
<dbReference type="Pfam" id="PF13577">
    <property type="entry name" value="SnoaL_4"/>
    <property type="match status" value="1"/>
</dbReference>
<dbReference type="SUPFAM" id="SSF54427">
    <property type="entry name" value="NTF2-like"/>
    <property type="match status" value="1"/>
</dbReference>
<evidence type="ECO:0000259" key="1">
    <source>
        <dbReference type="Pfam" id="PF13577"/>
    </source>
</evidence>
<evidence type="ECO:0000313" key="2">
    <source>
        <dbReference type="EMBL" id="PXW53683.1"/>
    </source>
</evidence>
<dbReference type="AlphaFoldDB" id="A0A2V3TX75"/>
<comment type="caution">
    <text evidence="2">The sequence shown here is derived from an EMBL/GenBank/DDBJ whole genome shotgun (WGS) entry which is preliminary data.</text>
</comment>
<organism evidence="2 3">
    <name type="scientific">Chelatococcus asaccharovorans</name>
    <dbReference type="NCBI Taxonomy" id="28210"/>
    <lineage>
        <taxon>Bacteria</taxon>
        <taxon>Pseudomonadati</taxon>
        <taxon>Pseudomonadota</taxon>
        <taxon>Alphaproteobacteria</taxon>
        <taxon>Hyphomicrobiales</taxon>
        <taxon>Chelatococcaceae</taxon>
        <taxon>Chelatococcus</taxon>
    </lineage>
</organism>
<sequence>MTTSEKAQAFVALQMLVNDFFRALDDNRIDDLIALFVPDGEWARPAGNLRGPDAIRGDLANRPAGRTSRHLTSNLRILDLAGDRCRFAYNLSTYSGFASGEGPLDLTGPSGVLDCEDVAVETADGWLFQRRSATPIFRRKP</sequence>
<accession>A0A2V3TX75</accession>
<keyword evidence="3" id="KW-1185">Reference proteome</keyword>
<gene>
    <name evidence="2" type="ORF">C7450_113171</name>
</gene>
<dbReference type="EMBL" id="QJJK01000013">
    <property type="protein sequence ID" value="PXW53683.1"/>
    <property type="molecule type" value="Genomic_DNA"/>
</dbReference>
<name>A0A2V3TX75_9HYPH</name>
<dbReference type="InterPro" id="IPR037401">
    <property type="entry name" value="SnoaL-like"/>
</dbReference>
<dbReference type="Proteomes" id="UP000248021">
    <property type="component" value="Unassembled WGS sequence"/>
</dbReference>
<evidence type="ECO:0000313" key="3">
    <source>
        <dbReference type="Proteomes" id="UP000248021"/>
    </source>
</evidence>
<dbReference type="Gene3D" id="3.10.450.50">
    <property type="match status" value="1"/>
</dbReference>
<dbReference type="RefSeq" id="WP_170147470.1">
    <property type="nucleotide sequence ID" value="NZ_CAKNFM010000006.1"/>
</dbReference>